<evidence type="ECO:0000313" key="2">
    <source>
        <dbReference type="EMBL" id="KAJ5480667.1"/>
    </source>
</evidence>
<feature type="region of interest" description="Disordered" evidence="1">
    <location>
        <begin position="185"/>
        <end position="248"/>
    </location>
</feature>
<feature type="region of interest" description="Disordered" evidence="1">
    <location>
        <begin position="1"/>
        <end position="33"/>
    </location>
</feature>
<dbReference type="EMBL" id="JAPWDQ010000009">
    <property type="protein sequence ID" value="KAJ5480667.1"/>
    <property type="molecule type" value="Genomic_DNA"/>
</dbReference>
<dbReference type="AlphaFoldDB" id="A0A9X0BSE0"/>
<sequence>MAYSESGNATREHSLALPEDDTDAVESEYSYKQTRRTTNVYDAVAGENSGRVNRKGHHPDEAFASRYRDTASSGARSLRPEEVLFRTHNNPIDFDEAEYFAHERLPSQRALPRSDVLEALHAYAADFYEFATDDHGLHDHHSMDETALIALGILVEEMAKEALGETGDLVLVEGEELIDDLHGMATQRDAAPAPRSRDSSQRRKRSLNSAVDVDQVQEKPKDTGRKKKRRKIRSKSTNADADTELDER</sequence>
<dbReference type="PANTHER" id="PTHR28054">
    <property type="entry name" value="RNA POLYMERASE I-SPECIFIC TRANSCRIPTION INITIATION FACTOR RRN10"/>
    <property type="match status" value="1"/>
</dbReference>
<dbReference type="GeneID" id="81626411"/>
<keyword evidence="3" id="KW-1185">Reference proteome</keyword>
<evidence type="ECO:0000256" key="1">
    <source>
        <dbReference type="SAM" id="MobiDB-lite"/>
    </source>
</evidence>
<comment type="caution">
    <text evidence="2">The sequence shown here is derived from an EMBL/GenBank/DDBJ whole genome shotgun (WGS) entry which is preliminary data.</text>
</comment>
<dbReference type="PANTHER" id="PTHR28054:SF1">
    <property type="entry name" value="RNA POLYMERASE I-SPECIFIC TRANSCRIPTION INITIATION FACTOR RRN10"/>
    <property type="match status" value="1"/>
</dbReference>
<protein>
    <submittedName>
        <fullName evidence="2">Uncharacterized protein</fullName>
    </submittedName>
</protein>
<organism evidence="2 3">
    <name type="scientific">Penicillium diatomitis</name>
    <dbReference type="NCBI Taxonomy" id="2819901"/>
    <lineage>
        <taxon>Eukaryota</taxon>
        <taxon>Fungi</taxon>
        <taxon>Dikarya</taxon>
        <taxon>Ascomycota</taxon>
        <taxon>Pezizomycotina</taxon>
        <taxon>Eurotiomycetes</taxon>
        <taxon>Eurotiomycetidae</taxon>
        <taxon>Eurotiales</taxon>
        <taxon>Aspergillaceae</taxon>
        <taxon>Penicillium</taxon>
    </lineage>
</organism>
<dbReference type="InterPro" id="IPR022793">
    <property type="entry name" value="Rrn10"/>
</dbReference>
<dbReference type="GO" id="GO:0006360">
    <property type="term" value="P:transcription by RNA polymerase I"/>
    <property type="evidence" value="ECO:0007669"/>
    <property type="project" value="InterPro"/>
</dbReference>
<dbReference type="RefSeq" id="XP_056788097.1">
    <property type="nucleotide sequence ID" value="XM_056936162.1"/>
</dbReference>
<name>A0A9X0BSE0_9EURO</name>
<dbReference type="Proteomes" id="UP001148312">
    <property type="component" value="Unassembled WGS sequence"/>
</dbReference>
<reference evidence="2" key="2">
    <citation type="journal article" date="2023" name="IMA Fungus">
        <title>Comparative genomic study of the Penicillium genus elucidates a diverse pangenome and 15 lateral gene transfer events.</title>
        <authorList>
            <person name="Petersen C."/>
            <person name="Sorensen T."/>
            <person name="Nielsen M.R."/>
            <person name="Sondergaard T.E."/>
            <person name="Sorensen J.L."/>
            <person name="Fitzpatrick D.A."/>
            <person name="Frisvad J.C."/>
            <person name="Nielsen K.L."/>
        </authorList>
    </citation>
    <scope>NUCLEOTIDE SEQUENCE</scope>
    <source>
        <strain evidence="2">IBT 30728</strain>
    </source>
</reference>
<accession>A0A9X0BSE0</accession>
<proteinExistence type="predicted"/>
<reference evidence="2" key="1">
    <citation type="submission" date="2022-12" db="EMBL/GenBank/DDBJ databases">
        <authorList>
            <person name="Petersen C."/>
        </authorList>
    </citation>
    <scope>NUCLEOTIDE SEQUENCE</scope>
    <source>
        <strain evidence="2">IBT 30728</strain>
    </source>
</reference>
<gene>
    <name evidence="2" type="ORF">N7539_006561</name>
</gene>
<feature type="compositionally biased region" description="Basic residues" evidence="1">
    <location>
        <begin position="224"/>
        <end position="234"/>
    </location>
</feature>
<evidence type="ECO:0000313" key="3">
    <source>
        <dbReference type="Proteomes" id="UP001148312"/>
    </source>
</evidence>